<feature type="region of interest" description="Disordered" evidence="1">
    <location>
        <begin position="1"/>
        <end position="84"/>
    </location>
</feature>
<name>A0A5D5AP13_9EURY</name>
<evidence type="ECO:0000256" key="1">
    <source>
        <dbReference type="SAM" id="MobiDB-lite"/>
    </source>
</evidence>
<dbReference type="AlphaFoldDB" id="A0A5D5AP13"/>
<gene>
    <name evidence="2" type="ORF">FYC77_02305</name>
</gene>
<accession>A0A5D5AP13</accession>
<comment type="caution">
    <text evidence="2">The sequence shown here is derived from an EMBL/GenBank/DDBJ whole genome shotgun (WGS) entry which is preliminary data.</text>
</comment>
<proteinExistence type="predicted"/>
<reference evidence="2 3" key="1">
    <citation type="submission" date="2019-08" db="EMBL/GenBank/DDBJ databases">
        <title>Archaea genome.</title>
        <authorList>
            <person name="Kajale S."/>
            <person name="Shouche Y."/>
            <person name="Deshpande N."/>
            <person name="Sharma A."/>
        </authorList>
    </citation>
    <scope>NUCLEOTIDE SEQUENCE [LARGE SCALE GENOMIC DNA]</scope>
    <source>
        <strain evidence="2 3">ESP3B_9</strain>
    </source>
</reference>
<keyword evidence="3" id="KW-1185">Reference proteome</keyword>
<sequence length="84" mass="9468">MIEIDDHAEERPVDDEDEGRNGVAEDGNRFDGVDEDARDDERDRCVVCGVDRGSPVFDDHVDRQNRPVGGRGRIDSVSLSRRSR</sequence>
<evidence type="ECO:0000313" key="3">
    <source>
        <dbReference type="Proteomes" id="UP000324104"/>
    </source>
</evidence>
<evidence type="ECO:0000313" key="2">
    <source>
        <dbReference type="EMBL" id="TYT63426.1"/>
    </source>
</evidence>
<dbReference type="Proteomes" id="UP000324104">
    <property type="component" value="Unassembled WGS sequence"/>
</dbReference>
<feature type="compositionally biased region" description="Basic and acidic residues" evidence="1">
    <location>
        <begin position="1"/>
        <end position="11"/>
    </location>
</feature>
<dbReference type="EMBL" id="VTAW01000002">
    <property type="protein sequence ID" value="TYT63426.1"/>
    <property type="molecule type" value="Genomic_DNA"/>
</dbReference>
<organism evidence="2 3">
    <name type="scientific">Natrialba swarupiae</name>
    <dbReference type="NCBI Taxonomy" id="2448032"/>
    <lineage>
        <taxon>Archaea</taxon>
        <taxon>Methanobacteriati</taxon>
        <taxon>Methanobacteriota</taxon>
        <taxon>Stenosarchaea group</taxon>
        <taxon>Halobacteria</taxon>
        <taxon>Halobacteriales</taxon>
        <taxon>Natrialbaceae</taxon>
        <taxon>Natrialba</taxon>
    </lineage>
</organism>
<protein>
    <submittedName>
        <fullName evidence="2">Uncharacterized protein</fullName>
    </submittedName>
</protein>
<dbReference type="RefSeq" id="WP_149079893.1">
    <property type="nucleotide sequence ID" value="NZ_VTAW01000002.1"/>
</dbReference>